<organism evidence="1 2">
    <name type="scientific">Rhizoctonia solani</name>
    <dbReference type="NCBI Taxonomy" id="456999"/>
    <lineage>
        <taxon>Eukaryota</taxon>
        <taxon>Fungi</taxon>
        <taxon>Dikarya</taxon>
        <taxon>Basidiomycota</taxon>
        <taxon>Agaricomycotina</taxon>
        <taxon>Agaricomycetes</taxon>
        <taxon>Cantharellales</taxon>
        <taxon>Ceratobasidiaceae</taxon>
        <taxon>Rhizoctonia</taxon>
    </lineage>
</organism>
<dbReference type="Proteomes" id="UP000663843">
    <property type="component" value="Unassembled WGS sequence"/>
</dbReference>
<dbReference type="AlphaFoldDB" id="A0A8H3HF28"/>
<evidence type="ECO:0008006" key="3">
    <source>
        <dbReference type="Google" id="ProtNLM"/>
    </source>
</evidence>
<dbReference type="EMBL" id="CAJMWT010007425">
    <property type="protein sequence ID" value="CAE6525349.1"/>
    <property type="molecule type" value="Genomic_DNA"/>
</dbReference>
<name>A0A8H3HF28_9AGAM</name>
<sequence length="266" mass="30156">MLTLATSSSRFWNLSNEIIIQMLHHCKYNEILQFAAASKRHYNIVAGSTGLQLHIELEANGLDILGRSRTGNTNYSQILDGLLRYRGAWLFLQLEKPVERIIRVEPSIWGHREGNYVVAFSSQSDLFADPDWLQVIPLDSPNDPAPVTLHHTFREFTLDFEQDLVATVRDAPNENIQRLKISLCSICTGLPHPLAPKSTYFVLIDFSVPLPGNEAFTLEILGDLLAIKITDISGERYEILVWDWKHGALLLRIGSRFYLSVGHFTL</sequence>
<reference evidence="1" key="1">
    <citation type="submission" date="2021-01" db="EMBL/GenBank/DDBJ databases">
        <authorList>
            <person name="Kaushik A."/>
        </authorList>
    </citation>
    <scope>NUCLEOTIDE SEQUENCE</scope>
    <source>
        <strain evidence="1">AG2-2IIIB</strain>
    </source>
</reference>
<evidence type="ECO:0000313" key="1">
    <source>
        <dbReference type="EMBL" id="CAE6525349.1"/>
    </source>
</evidence>
<accession>A0A8H3HF28</accession>
<proteinExistence type="predicted"/>
<evidence type="ECO:0000313" key="2">
    <source>
        <dbReference type="Proteomes" id="UP000663843"/>
    </source>
</evidence>
<feature type="non-terminal residue" evidence="1">
    <location>
        <position position="1"/>
    </location>
</feature>
<protein>
    <recommendedName>
        <fullName evidence="3">F-box domain-containing protein</fullName>
    </recommendedName>
</protein>
<gene>
    <name evidence="1" type="ORF">RDB_LOCUS171033</name>
</gene>
<comment type="caution">
    <text evidence="1">The sequence shown here is derived from an EMBL/GenBank/DDBJ whole genome shotgun (WGS) entry which is preliminary data.</text>
</comment>